<evidence type="ECO:0000313" key="6">
    <source>
        <dbReference type="Proteomes" id="UP000264820"/>
    </source>
</evidence>
<keyword evidence="4" id="KW-0496">Mitochondrion</keyword>
<evidence type="ECO:0000256" key="1">
    <source>
        <dbReference type="ARBA" id="ARBA00004173"/>
    </source>
</evidence>
<dbReference type="Pfam" id="PF06644">
    <property type="entry name" value="ATP11"/>
    <property type="match status" value="1"/>
</dbReference>
<sequence>MWDRSDVKMAAALLQMTCRYRGMLAVRATGIRPLIPGLVPAHFRAFAVRKEPELEDNPYYNKYQEKIQKMRSCKPQEFKARMEKRHESKKEALGRSEQAEFVRVVERQVGENQTPIAKNSAAALALPFCFVFAVGGLWMKYYASKDTIGAVIPSHTYELMSARAESCPTFLYALPQEEGYEFFVGQWSAHRLHFTSLINIQTHGESAPSQMILHHFPDLREDKGIVLMTAELDPKCITVPQAQCLANQVQLFYGAGGQRTFGLVETFNHRPADFKHTSVIAELEQSGVGPTLGPPSSSGR</sequence>
<evidence type="ECO:0000256" key="3">
    <source>
        <dbReference type="ARBA" id="ARBA00022946"/>
    </source>
</evidence>
<dbReference type="Ensembl" id="ENSHCOT00000006063.1">
    <property type="protein sequence ID" value="ENSHCOP00000005018.1"/>
    <property type="gene ID" value="ENSHCOG00000006621.1"/>
</dbReference>
<dbReference type="AlphaFoldDB" id="A0A3Q2XKI8"/>
<dbReference type="InterPro" id="IPR010591">
    <property type="entry name" value="ATP11"/>
</dbReference>
<dbReference type="GeneTree" id="ENSGT00390000012765"/>
<keyword evidence="3" id="KW-0809">Transit peptide</keyword>
<dbReference type="PANTHER" id="PTHR13126">
    <property type="entry name" value="CHAPERONE ATP11"/>
    <property type="match status" value="1"/>
</dbReference>
<evidence type="ECO:0000313" key="5">
    <source>
        <dbReference type="Ensembl" id="ENSHCOP00000005018.1"/>
    </source>
</evidence>
<dbReference type="Proteomes" id="UP000264820">
    <property type="component" value="Unplaced"/>
</dbReference>
<dbReference type="PANTHER" id="PTHR13126:SF0">
    <property type="entry name" value="ATP SYNTHASE MITOCHONDRIAL F1 COMPLEX ASSEMBLY FACTOR 1"/>
    <property type="match status" value="1"/>
</dbReference>
<name>A0A3Q2XKI8_HIPCM</name>
<reference evidence="5" key="2">
    <citation type="submission" date="2025-09" db="UniProtKB">
        <authorList>
            <consortium name="Ensembl"/>
        </authorList>
    </citation>
    <scope>IDENTIFICATION</scope>
</reference>
<keyword evidence="6" id="KW-1185">Reference proteome</keyword>
<comment type="similarity">
    <text evidence="2">Belongs to the ATP11 family.</text>
</comment>
<proteinExistence type="inferred from homology"/>
<accession>A0A3Q2XKI8</accession>
<comment type="subcellular location">
    <subcellularLocation>
        <location evidence="1">Mitochondrion</location>
    </subcellularLocation>
</comment>
<evidence type="ECO:0000256" key="4">
    <source>
        <dbReference type="ARBA" id="ARBA00023128"/>
    </source>
</evidence>
<protein>
    <submittedName>
        <fullName evidence="5">ATP synthase mitochondrial F1 complex assembly factor 1</fullName>
    </submittedName>
</protein>
<reference evidence="5" key="1">
    <citation type="submission" date="2025-08" db="UniProtKB">
        <authorList>
            <consortium name="Ensembl"/>
        </authorList>
    </citation>
    <scope>IDENTIFICATION</scope>
</reference>
<dbReference type="GO" id="GO:0033615">
    <property type="term" value="P:mitochondrial proton-transporting ATP synthase complex assembly"/>
    <property type="evidence" value="ECO:0007669"/>
    <property type="project" value="TreeGrafter"/>
</dbReference>
<organism evidence="5 6">
    <name type="scientific">Hippocampus comes</name>
    <name type="common">Tiger tail seahorse</name>
    <dbReference type="NCBI Taxonomy" id="109280"/>
    <lineage>
        <taxon>Eukaryota</taxon>
        <taxon>Metazoa</taxon>
        <taxon>Chordata</taxon>
        <taxon>Craniata</taxon>
        <taxon>Vertebrata</taxon>
        <taxon>Euteleostomi</taxon>
        <taxon>Actinopterygii</taxon>
        <taxon>Neopterygii</taxon>
        <taxon>Teleostei</taxon>
        <taxon>Neoteleostei</taxon>
        <taxon>Acanthomorphata</taxon>
        <taxon>Syngnathiaria</taxon>
        <taxon>Syngnathiformes</taxon>
        <taxon>Syngnathoidei</taxon>
        <taxon>Syngnathidae</taxon>
        <taxon>Hippocampus</taxon>
    </lineage>
</organism>
<evidence type="ECO:0000256" key="2">
    <source>
        <dbReference type="ARBA" id="ARBA00009116"/>
    </source>
</evidence>
<dbReference type="GO" id="GO:0005739">
    <property type="term" value="C:mitochondrion"/>
    <property type="evidence" value="ECO:0007669"/>
    <property type="project" value="UniProtKB-SubCell"/>
</dbReference>